<reference evidence="1 2" key="1">
    <citation type="submission" date="2019-12" db="EMBL/GenBank/DDBJ databases">
        <authorList>
            <person name="Shneider M.M."/>
            <person name="Evseev P.V."/>
            <person name="Timoshina O.Y."/>
            <person name="Mikhailova Y.V."/>
            <person name="Shelenkov A.A."/>
            <person name="Yanushevich Y."/>
            <person name="Shagin D.A."/>
            <person name="Popova A.V."/>
            <person name="Miroshnikov K.A."/>
        </authorList>
    </citation>
    <scope>NUCLEOTIDE SEQUENCE [LARGE SCALE GENOMIC DNA]</scope>
</reference>
<evidence type="ECO:0000313" key="1">
    <source>
        <dbReference type="EMBL" id="QHJ73974.1"/>
    </source>
</evidence>
<sequence>MNFQNLIEFFPSAQTIHMTFCNEFEIASHNLETFSTYYVENLSFKDGCPIIRAYTIYGTWCSTEQRTVYHIFGWTISKNRIEIDDEPLNANRFTAFEFALSFLMNKREVYEIKK</sequence>
<dbReference type="Proteomes" id="UP000464711">
    <property type="component" value="Segment"/>
</dbReference>
<evidence type="ECO:0000313" key="2">
    <source>
        <dbReference type="Proteomes" id="UP000464711"/>
    </source>
</evidence>
<name>A0A6B9SVT5_9CAUD</name>
<accession>A0A6B9SVT5</accession>
<protein>
    <submittedName>
        <fullName evidence="1">Uncharacterized protein</fullName>
    </submittedName>
</protein>
<proteinExistence type="predicted"/>
<organism evidence="1 2">
    <name type="scientific">Acinetobacter phage vB_AbaM_Lazarus</name>
    <dbReference type="NCBI Taxonomy" id="2686289"/>
    <lineage>
        <taxon>Viruses</taxon>
        <taxon>Duplodnaviria</taxon>
        <taxon>Heunggongvirae</taxon>
        <taxon>Uroviricota</taxon>
        <taxon>Caudoviricetes</taxon>
        <taxon>Pantevenvirales</taxon>
        <taxon>Straboviridae</taxon>
        <taxon>Twarogvirinae</taxon>
        <taxon>Lazarusvirus</taxon>
        <taxon>Lazarusvirus lazarus</taxon>
    </lineage>
</organism>
<keyword evidence="2" id="KW-1185">Reference proteome</keyword>
<dbReference type="EMBL" id="MN782535">
    <property type="protein sequence ID" value="QHJ73974.1"/>
    <property type="molecule type" value="Genomic_DNA"/>
</dbReference>
<gene>
    <name evidence="1" type="ORF">Lazarus_038</name>
</gene>